<feature type="domain" description="ABC transporter" evidence="9">
    <location>
        <begin position="337"/>
        <end position="577"/>
    </location>
</feature>
<feature type="transmembrane region" description="Helical" evidence="8">
    <location>
        <begin position="27"/>
        <end position="49"/>
    </location>
</feature>
<evidence type="ECO:0000256" key="7">
    <source>
        <dbReference type="SAM" id="MobiDB-lite"/>
    </source>
</evidence>
<keyword evidence="5 8" id="KW-1133">Transmembrane helix</keyword>
<gene>
    <name evidence="11" type="ORF">SAMN05421774_11115</name>
</gene>
<evidence type="ECO:0000256" key="3">
    <source>
        <dbReference type="ARBA" id="ARBA00022741"/>
    </source>
</evidence>
<evidence type="ECO:0000256" key="6">
    <source>
        <dbReference type="ARBA" id="ARBA00023136"/>
    </source>
</evidence>
<dbReference type="Pfam" id="PF00005">
    <property type="entry name" value="ABC_tran"/>
    <property type="match status" value="1"/>
</dbReference>
<dbReference type="GO" id="GO:0005524">
    <property type="term" value="F:ATP binding"/>
    <property type="evidence" value="ECO:0007669"/>
    <property type="project" value="UniProtKB-KW"/>
</dbReference>
<keyword evidence="4 11" id="KW-0067">ATP-binding</keyword>
<evidence type="ECO:0000256" key="1">
    <source>
        <dbReference type="ARBA" id="ARBA00004651"/>
    </source>
</evidence>
<feature type="compositionally biased region" description="Pro residues" evidence="7">
    <location>
        <begin position="575"/>
        <end position="592"/>
    </location>
</feature>
<dbReference type="PROSITE" id="PS50893">
    <property type="entry name" value="ABC_TRANSPORTER_2"/>
    <property type="match status" value="1"/>
</dbReference>
<dbReference type="EMBL" id="FTOT01000011">
    <property type="protein sequence ID" value="SIT22078.1"/>
    <property type="molecule type" value="Genomic_DNA"/>
</dbReference>
<proteinExistence type="predicted"/>
<evidence type="ECO:0000313" key="12">
    <source>
        <dbReference type="Proteomes" id="UP000186141"/>
    </source>
</evidence>
<dbReference type="Gene3D" id="3.40.50.300">
    <property type="entry name" value="P-loop containing nucleotide triphosphate hydrolases"/>
    <property type="match status" value="1"/>
</dbReference>
<dbReference type="PROSITE" id="PS50929">
    <property type="entry name" value="ABC_TM1F"/>
    <property type="match status" value="1"/>
</dbReference>
<evidence type="ECO:0000259" key="10">
    <source>
        <dbReference type="PROSITE" id="PS50929"/>
    </source>
</evidence>
<accession>A0A1N7QGW8</accession>
<evidence type="ECO:0000256" key="4">
    <source>
        <dbReference type="ARBA" id="ARBA00022840"/>
    </source>
</evidence>
<dbReference type="InterPro" id="IPR011527">
    <property type="entry name" value="ABC1_TM_dom"/>
</dbReference>
<dbReference type="GO" id="GO:0005886">
    <property type="term" value="C:plasma membrane"/>
    <property type="evidence" value="ECO:0007669"/>
    <property type="project" value="UniProtKB-SubCell"/>
</dbReference>
<dbReference type="InterPro" id="IPR003439">
    <property type="entry name" value="ABC_transporter-like_ATP-bd"/>
</dbReference>
<dbReference type="GO" id="GO:0034040">
    <property type="term" value="F:ATPase-coupled lipid transmembrane transporter activity"/>
    <property type="evidence" value="ECO:0007669"/>
    <property type="project" value="TreeGrafter"/>
</dbReference>
<dbReference type="GO" id="GO:0030253">
    <property type="term" value="P:protein secretion by the type I secretion system"/>
    <property type="evidence" value="ECO:0007669"/>
    <property type="project" value="InterPro"/>
</dbReference>
<evidence type="ECO:0000256" key="5">
    <source>
        <dbReference type="ARBA" id="ARBA00022989"/>
    </source>
</evidence>
<dbReference type="GO" id="GO:0016887">
    <property type="term" value="F:ATP hydrolysis activity"/>
    <property type="evidence" value="ECO:0007669"/>
    <property type="project" value="InterPro"/>
</dbReference>
<evidence type="ECO:0000259" key="9">
    <source>
        <dbReference type="PROSITE" id="PS50893"/>
    </source>
</evidence>
<feature type="transmembrane region" description="Helical" evidence="8">
    <location>
        <begin position="163"/>
        <end position="183"/>
    </location>
</feature>
<keyword evidence="12" id="KW-1185">Reference proteome</keyword>
<dbReference type="InterPro" id="IPR036640">
    <property type="entry name" value="ABC1_TM_sf"/>
</dbReference>
<dbReference type="GO" id="GO:0030256">
    <property type="term" value="C:type I protein secretion system complex"/>
    <property type="evidence" value="ECO:0007669"/>
    <property type="project" value="InterPro"/>
</dbReference>
<sequence>MRPSDQTRAGIGGNAYESVLRGLRGGVLVVALLSAAINVLMLTGSVYMMQVYDRVLSSGSVPTLVSLFAIVVVLYGFLALYDFLRGRLLGRMAIRLDRGLGTATFRAWIQGGTGTTDHEAQPLRDLETLRGAIASPGAQALFDLPWLPLFLGVLFVLHPWLGWLTVGGALTGLALTLANGAILGKSLSRSGALEATARSFADGSRRDSQTLVAMGMEPAVNRHWRRLQDAALAAGQIGKDPSEGLAAVSRAFRMLLQSAILSLGAYLVLQGEISAGSIIAATVLAGRALAPVDQITGQWRLIGRALHAHRRLAAFFADPAARDPQASVDLPLPKGELIVSQVTKFAPGRPGTDRPRLLTQMSFRLNPGDGLGVIGNSAAGKSTLARVLVGAWTPDAGEVRLGGALLSQWSAERLGRVVGYLPQQVDLLPGTVRDNIARFDAGASDADVIAAAQMAGVHDMILALPEGYATRVGDHWTPLSGGQKQRIGLARAVYGTPALVVLDEPNSNLDAAGDAALARAILALRQAGSIVVVMAHRPSAIAAVNKVLILHGGMAAEFGDKETVLSAAIARDTAPPPAPAVVPAPPAPPPAEGQPARSGANIWSASQKRPRPARAVRAALREA</sequence>
<dbReference type="Pfam" id="PF00664">
    <property type="entry name" value="ABC_membrane"/>
    <property type="match status" value="1"/>
</dbReference>
<feature type="transmembrane region" description="Helical" evidence="8">
    <location>
        <begin position="61"/>
        <end position="84"/>
    </location>
</feature>
<dbReference type="PROSITE" id="PS00211">
    <property type="entry name" value="ABC_TRANSPORTER_1"/>
    <property type="match status" value="1"/>
</dbReference>
<dbReference type="InterPro" id="IPR039421">
    <property type="entry name" value="Type_1_exporter"/>
</dbReference>
<evidence type="ECO:0000256" key="2">
    <source>
        <dbReference type="ARBA" id="ARBA00022692"/>
    </source>
</evidence>
<dbReference type="InterPro" id="IPR003593">
    <property type="entry name" value="AAA+_ATPase"/>
</dbReference>
<evidence type="ECO:0000256" key="8">
    <source>
        <dbReference type="SAM" id="Phobius"/>
    </source>
</evidence>
<evidence type="ECO:0000313" key="11">
    <source>
        <dbReference type="EMBL" id="SIT22078.1"/>
    </source>
</evidence>
<dbReference type="InterPro" id="IPR010128">
    <property type="entry name" value="ATPase_T1SS_PrtD-like"/>
</dbReference>
<dbReference type="Proteomes" id="UP000186141">
    <property type="component" value="Unassembled WGS sequence"/>
</dbReference>
<keyword evidence="3" id="KW-0547">Nucleotide-binding</keyword>
<dbReference type="InterPro" id="IPR017871">
    <property type="entry name" value="ABC_transporter-like_CS"/>
</dbReference>
<comment type="subcellular location">
    <subcellularLocation>
        <location evidence="1">Cell membrane</location>
        <topology evidence="1">Multi-pass membrane protein</topology>
    </subcellularLocation>
</comment>
<dbReference type="SUPFAM" id="SSF90123">
    <property type="entry name" value="ABC transporter transmembrane region"/>
    <property type="match status" value="1"/>
</dbReference>
<protein>
    <submittedName>
        <fullName evidence="11">ATP-binding cassette, subfamily C/ATP-binding cassette, subfamily C, PrsD</fullName>
    </submittedName>
</protein>
<dbReference type="PANTHER" id="PTHR24221">
    <property type="entry name" value="ATP-BINDING CASSETTE SUB-FAMILY B"/>
    <property type="match status" value="1"/>
</dbReference>
<dbReference type="SUPFAM" id="SSF52540">
    <property type="entry name" value="P-loop containing nucleoside triphosphate hydrolases"/>
    <property type="match status" value="1"/>
</dbReference>
<dbReference type="SMART" id="SM00382">
    <property type="entry name" value="AAA"/>
    <property type="match status" value="1"/>
</dbReference>
<dbReference type="RefSeq" id="WP_229740549.1">
    <property type="nucleotide sequence ID" value="NZ_BMEH01000011.1"/>
</dbReference>
<name>A0A1N7QGW8_9RHOB</name>
<dbReference type="AlphaFoldDB" id="A0A1N7QGW8"/>
<keyword evidence="6 8" id="KW-0472">Membrane</keyword>
<dbReference type="GO" id="GO:0140359">
    <property type="term" value="F:ABC-type transporter activity"/>
    <property type="evidence" value="ECO:0007669"/>
    <property type="project" value="InterPro"/>
</dbReference>
<dbReference type="STRING" id="1086013.SAMN05421774_11115"/>
<dbReference type="PANTHER" id="PTHR24221:SF248">
    <property type="entry name" value="ABC TRANSPORTER TRANSMEMBRANE REGION"/>
    <property type="match status" value="1"/>
</dbReference>
<dbReference type="Gene3D" id="1.20.1560.10">
    <property type="entry name" value="ABC transporter type 1, transmembrane domain"/>
    <property type="match status" value="1"/>
</dbReference>
<organism evidence="11 12">
    <name type="scientific">Gemmobacter megaterium</name>
    <dbReference type="NCBI Taxonomy" id="1086013"/>
    <lineage>
        <taxon>Bacteria</taxon>
        <taxon>Pseudomonadati</taxon>
        <taxon>Pseudomonadota</taxon>
        <taxon>Alphaproteobacteria</taxon>
        <taxon>Rhodobacterales</taxon>
        <taxon>Paracoccaceae</taxon>
        <taxon>Gemmobacter</taxon>
    </lineage>
</organism>
<feature type="region of interest" description="Disordered" evidence="7">
    <location>
        <begin position="575"/>
        <end position="623"/>
    </location>
</feature>
<dbReference type="NCBIfam" id="TIGR01842">
    <property type="entry name" value="type_I_sec_PrtD"/>
    <property type="match status" value="1"/>
</dbReference>
<keyword evidence="2 8" id="KW-0812">Transmembrane</keyword>
<feature type="domain" description="ABC transmembrane type-1" evidence="10">
    <location>
        <begin position="28"/>
        <end position="304"/>
    </location>
</feature>
<dbReference type="InterPro" id="IPR027417">
    <property type="entry name" value="P-loop_NTPase"/>
</dbReference>
<reference evidence="11 12" key="1">
    <citation type="submission" date="2017-01" db="EMBL/GenBank/DDBJ databases">
        <authorList>
            <person name="Mah S.A."/>
            <person name="Swanson W.J."/>
            <person name="Moy G.W."/>
            <person name="Vacquier V.D."/>
        </authorList>
    </citation>
    <scope>NUCLEOTIDE SEQUENCE [LARGE SCALE GENOMIC DNA]</scope>
    <source>
        <strain evidence="11 12">DSM 26375</strain>
    </source>
</reference>